<gene>
    <name evidence="6" type="ORF">EKH80_03270</name>
</gene>
<evidence type="ECO:0000313" key="7">
    <source>
        <dbReference type="Proteomes" id="UP000274358"/>
    </source>
</evidence>
<dbReference type="InterPro" id="IPR036388">
    <property type="entry name" value="WH-like_DNA-bd_sf"/>
</dbReference>
<dbReference type="Pfam" id="PF00126">
    <property type="entry name" value="HTH_1"/>
    <property type="match status" value="1"/>
</dbReference>
<evidence type="ECO:0000256" key="4">
    <source>
        <dbReference type="ARBA" id="ARBA00023163"/>
    </source>
</evidence>
<comment type="caution">
    <text evidence="6">The sequence shown here is derived from an EMBL/GenBank/DDBJ whole genome shotgun (WGS) entry which is preliminary data.</text>
</comment>
<keyword evidence="4" id="KW-0804">Transcription</keyword>
<dbReference type="Proteomes" id="UP000274358">
    <property type="component" value="Unassembled WGS sequence"/>
</dbReference>
<dbReference type="SUPFAM" id="SSF46785">
    <property type="entry name" value="Winged helix' DNA-binding domain"/>
    <property type="match status" value="1"/>
</dbReference>
<dbReference type="Pfam" id="PF03466">
    <property type="entry name" value="LysR_substrate"/>
    <property type="match status" value="1"/>
</dbReference>
<dbReference type="AlphaFoldDB" id="A0A3S0R5T0"/>
<name>A0A3S0R5T0_9GAMM</name>
<feature type="domain" description="HTH lysR-type" evidence="5">
    <location>
        <begin position="8"/>
        <end position="65"/>
    </location>
</feature>
<organism evidence="6 7">
    <name type="scientific">Dyella choica</name>
    <dbReference type="NCBI Taxonomy" id="1927959"/>
    <lineage>
        <taxon>Bacteria</taxon>
        <taxon>Pseudomonadati</taxon>
        <taxon>Pseudomonadota</taxon>
        <taxon>Gammaproteobacteria</taxon>
        <taxon>Lysobacterales</taxon>
        <taxon>Rhodanobacteraceae</taxon>
        <taxon>Dyella</taxon>
    </lineage>
</organism>
<dbReference type="CDD" id="cd08422">
    <property type="entry name" value="PBP2_CrgA_like"/>
    <property type="match status" value="1"/>
</dbReference>
<dbReference type="GO" id="GO:0043565">
    <property type="term" value="F:sequence-specific DNA binding"/>
    <property type="evidence" value="ECO:0007669"/>
    <property type="project" value="TreeGrafter"/>
</dbReference>
<dbReference type="SUPFAM" id="SSF53850">
    <property type="entry name" value="Periplasmic binding protein-like II"/>
    <property type="match status" value="1"/>
</dbReference>
<comment type="similarity">
    <text evidence="1">Belongs to the LysR transcriptional regulatory family.</text>
</comment>
<dbReference type="Gene3D" id="3.40.190.290">
    <property type="match status" value="1"/>
</dbReference>
<sequence length="318" mass="35265">MTSMGSIDLLKAVKTFTATYELASFSAAGRQLGLTPGAISKQIGMLESLLGCRLFQRTTRNLSATEEGRRLYALVHQPAQQIEDAFAALSSAEARISGVVKVSLPIAFTRVALLPVLRKFREQSPLVTLDLRFENRHVDLISEGYDCAIGNLPDVDSNIVSRNLSPSLQVVCAAPSYLERHGEPRSIEELEQHELIAFRSPSSGRIQAWKLQAKSKEVVFQPQPRLIVTDTEALAELAVAGCGIVLLGAHHAFPLIDAGRLKHVLTEFVERRSDICIYYPTRKHLPPRVAAFVDFVIEEIRQSEIVKRSERLLGQQKD</sequence>
<evidence type="ECO:0000256" key="1">
    <source>
        <dbReference type="ARBA" id="ARBA00009437"/>
    </source>
</evidence>
<dbReference type="Gene3D" id="1.10.10.10">
    <property type="entry name" value="Winged helix-like DNA-binding domain superfamily/Winged helix DNA-binding domain"/>
    <property type="match status" value="1"/>
</dbReference>
<dbReference type="EMBL" id="RYYV01000002">
    <property type="protein sequence ID" value="RUL78839.1"/>
    <property type="molecule type" value="Genomic_DNA"/>
</dbReference>
<dbReference type="GO" id="GO:0006351">
    <property type="term" value="P:DNA-templated transcription"/>
    <property type="evidence" value="ECO:0007669"/>
    <property type="project" value="TreeGrafter"/>
</dbReference>
<evidence type="ECO:0000313" key="6">
    <source>
        <dbReference type="EMBL" id="RUL78839.1"/>
    </source>
</evidence>
<dbReference type="PANTHER" id="PTHR30537">
    <property type="entry name" value="HTH-TYPE TRANSCRIPTIONAL REGULATOR"/>
    <property type="match status" value="1"/>
</dbReference>
<dbReference type="InterPro" id="IPR000847">
    <property type="entry name" value="LysR_HTH_N"/>
</dbReference>
<dbReference type="InterPro" id="IPR036390">
    <property type="entry name" value="WH_DNA-bd_sf"/>
</dbReference>
<reference evidence="6 7" key="1">
    <citation type="submission" date="2018-12" db="EMBL/GenBank/DDBJ databases">
        <title>Dyella dinghuensis sp. nov. DHOA06 and Dyella choica sp. nov. 4M-K27, isolated from forest soil.</title>
        <authorList>
            <person name="Qiu L.-H."/>
            <person name="Gao Z.-H."/>
        </authorList>
    </citation>
    <scope>NUCLEOTIDE SEQUENCE [LARGE SCALE GENOMIC DNA]</scope>
    <source>
        <strain evidence="6 7">4M-K27</strain>
    </source>
</reference>
<keyword evidence="2" id="KW-0805">Transcription regulation</keyword>
<protein>
    <submittedName>
        <fullName evidence="6">LysR family transcriptional regulator</fullName>
    </submittedName>
</protein>
<keyword evidence="7" id="KW-1185">Reference proteome</keyword>
<evidence type="ECO:0000259" key="5">
    <source>
        <dbReference type="PROSITE" id="PS50931"/>
    </source>
</evidence>
<dbReference type="PROSITE" id="PS50931">
    <property type="entry name" value="HTH_LYSR"/>
    <property type="match status" value="1"/>
</dbReference>
<evidence type="ECO:0000256" key="3">
    <source>
        <dbReference type="ARBA" id="ARBA00023125"/>
    </source>
</evidence>
<dbReference type="GO" id="GO:0003700">
    <property type="term" value="F:DNA-binding transcription factor activity"/>
    <property type="evidence" value="ECO:0007669"/>
    <property type="project" value="InterPro"/>
</dbReference>
<proteinExistence type="inferred from homology"/>
<dbReference type="InterPro" id="IPR005119">
    <property type="entry name" value="LysR_subst-bd"/>
</dbReference>
<evidence type="ECO:0000256" key="2">
    <source>
        <dbReference type="ARBA" id="ARBA00023015"/>
    </source>
</evidence>
<dbReference type="InterPro" id="IPR058163">
    <property type="entry name" value="LysR-type_TF_proteobact-type"/>
</dbReference>
<accession>A0A3S0R5T0</accession>
<dbReference type="PANTHER" id="PTHR30537:SF72">
    <property type="entry name" value="LYSR FAMILY TRANSCRIPTIONAL REGULATOR"/>
    <property type="match status" value="1"/>
</dbReference>
<keyword evidence="3" id="KW-0238">DNA-binding</keyword>